<dbReference type="RefSeq" id="XP_040633950.1">
    <property type="nucleotide sequence ID" value="XM_040779496.1"/>
</dbReference>
<name>A0A017S261_ASPRC</name>
<dbReference type="OrthoDB" id="204377at2759"/>
<dbReference type="SUPFAM" id="SSF51735">
    <property type="entry name" value="NAD(P)-binding Rossmann-fold domains"/>
    <property type="match status" value="1"/>
</dbReference>
<accession>A0A017S261</accession>
<keyword evidence="3" id="KW-1185">Reference proteome</keyword>
<feature type="domain" description="Quinate/shikimate 5-dehydrogenase/glutamyl-tRNA reductase" evidence="1">
    <location>
        <begin position="46"/>
        <end position="113"/>
    </location>
</feature>
<dbReference type="Proteomes" id="UP000019804">
    <property type="component" value="Unassembled WGS sequence"/>
</dbReference>
<gene>
    <name evidence="2" type="ORF">EURHEDRAFT_382136</name>
</gene>
<dbReference type="AlphaFoldDB" id="A0A017S261"/>
<dbReference type="InterPro" id="IPR006151">
    <property type="entry name" value="Shikm_DH/Glu-tRNA_Rdtase"/>
</dbReference>
<dbReference type="EMBL" id="KK088464">
    <property type="protein sequence ID" value="EYE90260.1"/>
    <property type="molecule type" value="Genomic_DNA"/>
</dbReference>
<sequence>MELGAIYTFLAHGTISEYERFTAITPTGLVCTPLPLDTCRLDPSRTPVGLVGAGGAARTVVYALAQAEVKQIYVWNRTVDKARKIAIDLRDACSVMATAHQSDITEGPDIIIGTIPGEVLPRSAFVEPFSRVKRTAMRCRTSRRL</sequence>
<dbReference type="GeneID" id="63694620"/>
<protein>
    <recommendedName>
        <fullName evidence="1">Quinate/shikimate 5-dehydrogenase/glutamyl-tRNA reductase domain-containing protein</fullName>
    </recommendedName>
</protein>
<proteinExistence type="predicted"/>
<dbReference type="InterPro" id="IPR036291">
    <property type="entry name" value="NAD(P)-bd_dom_sf"/>
</dbReference>
<reference evidence="3" key="1">
    <citation type="journal article" date="2014" name="Nat. Commun.">
        <title>Genomic adaptations of the halophilic Dead Sea filamentous fungus Eurotium rubrum.</title>
        <authorList>
            <person name="Kis-Papo T."/>
            <person name="Weig A.R."/>
            <person name="Riley R."/>
            <person name="Persoh D."/>
            <person name="Salamov A."/>
            <person name="Sun H."/>
            <person name="Lipzen A."/>
            <person name="Wasser S.P."/>
            <person name="Rambold G."/>
            <person name="Grigoriev I.V."/>
            <person name="Nevo E."/>
        </authorList>
    </citation>
    <scope>NUCLEOTIDE SEQUENCE [LARGE SCALE GENOMIC DNA]</scope>
    <source>
        <strain evidence="3">CBS 135680</strain>
    </source>
</reference>
<evidence type="ECO:0000259" key="1">
    <source>
        <dbReference type="Pfam" id="PF01488"/>
    </source>
</evidence>
<dbReference type="Pfam" id="PF01488">
    <property type="entry name" value="Shikimate_DH"/>
    <property type="match status" value="1"/>
</dbReference>
<dbReference type="STRING" id="1388766.A0A017S261"/>
<dbReference type="HOGENOM" id="CLU_1786477_0_0_1"/>
<dbReference type="Gene3D" id="3.40.50.720">
    <property type="entry name" value="NAD(P)-binding Rossmann-like Domain"/>
    <property type="match status" value="1"/>
</dbReference>
<evidence type="ECO:0000313" key="2">
    <source>
        <dbReference type="EMBL" id="EYE90260.1"/>
    </source>
</evidence>
<evidence type="ECO:0000313" key="3">
    <source>
        <dbReference type="Proteomes" id="UP000019804"/>
    </source>
</evidence>
<organism evidence="2 3">
    <name type="scientific">Aspergillus ruber (strain CBS 135680)</name>
    <dbReference type="NCBI Taxonomy" id="1388766"/>
    <lineage>
        <taxon>Eukaryota</taxon>
        <taxon>Fungi</taxon>
        <taxon>Dikarya</taxon>
        <taxon>Ascomycota</taxon>
        <taxon>Pezizomycotina</taxon>
        <taxon>Eurotiomycetes</taxon>
        <taxon>Eurotiomycetidae</taxon>
        <taxon>Eurotiales</taxon>
        <taxon>Aspergillaceae</taxon>
        <taxon>Aspergillus</taxon>
        <taxon>Aspergillus subgen. Aspergillus</taxon>
    </lineage>
</organism>